<feature type="domain" description="FAD/NAD(P)-binding" evidence="5">
    <location>
        <begin position="5"/>
        <end position="286"/>
    </location>
</feature>
<evidence type="ECO:0000313" key="7">
    <source>
        <dbReference type="Proteomes" id="UP000249522"/>
    </source>
</evidence>
<comment type="cofactor">
    <cofactor evidence="1">
        <name>FAD</name>
        <dbReference type="ChEBI" id="CHEBI:57692"/>
    </cofactor>
</comment>
<name>A0A2W1LYW7_9BACL</name>
<dbReference type="SUPFAM" id="SSF51905">
    <property type="entry name" value="FAD/NAD(P)-binding domain"/>
    <property type="match status" value="1"/>
</dbReference>
<evidence type="ECO:0000256" key="4">
    <source>
        <dbReference type="ARBA" id="ARBA00023002"/>
    </source>
</evidence>
<dbReference type="PRINTS" id="PR00469">
    <property type="entry name" value="PNDRDTASEII"/>
</dbReference>
<dbReference type="Pfam" id="PF07992">
    <property type="entry name" value="Pyr_redox_2"/>
    <property type="match status" value="1"/>
</dbReference>
<comment type="caution">
    <text evidence="6">The sequence shown here is derived from an EMBL/GenBank/DDBJ whole genome shotgun (WGS) entry which is preliminary data.</text>
</comment>
<reference evidence="6 7" key="1">
    <citation type="submission" date="2018-06" db="EMBL/GenBank/DDBJ databases">
        <title>Paenibacillus imtechensis sp. nov.</title>
        <authorList>
            <person name="Pinnaka A.K."/>
            <person name="Singh H."/>
            <person name="Kaur M."/>
        </authorList>
    </citation>
    <scope>NUCLEOTIDE SEQUENCE [LARGE SCALE GENOMIC DNA]</scope>
    <source>
        <strain evidence="6 7">SMB1</strain>
    </source>
</reference>
<evidence type="ECO:0000256" key="1">
    <source>
        <dbReference type="ARBA" id="ARBA00001974"/>
    </source>
</evidence>
<dbReference type="InterPro" id="IPR023753">
    <property type="entry name" value="FAD/NAD-binding_dom"/>
</dbReference>
<gene>
    <name evidence="6" type="ORF">DNH61_05715</name>
</gene>
<dbReference type="GO" id="GO:0016491">
    <property type="term" value="F:oxidoreductase activity"/>
    <property type="evidence" value="ECO:0007669"/>
    <property type="project" value="UniProtKB-KW"/>
</dbReference>
<organism evidence="6 7">
    <name type="scientific">Paenibacillus sambharensis</name>
    <dbReference type="NCBI Taxonomy" id="1803190"/>
    <lineage>
        <taxon>Bacteria</taxon>
        <taxon>Bacillati</taxon>
        <taxon>Bacillota</taxon>
        <taxon>Bacilli</taxon>
        <taxon>Bacillales</taxon>
        <taxon>Paenibacillaceae</taxon>
        <taxon>Paenibacillus</taxon>
    </lineage>
</organism>
<keyword evidence="3" id="KW-0285">Flavoprotein</keyword>
<dbReference type="Gene3D" id="3.50.50.60">
    <property type="entry name" value="FAD/NAD(P)-binding domain"/>
    <property type="match status" value="2"/>
</dbReference>
<proteinExistence type="predicted"/>
<dbReference type="AlphaFoldDB" id="A0A2W1LYW7"/>
<keyword evidence="4" id="KW-0560">Oxidoreductase</keyword>
<accession>A0A2W1LYW7</accession>
<dbReference type="InterPro" id="IPR050097">
    <property type="entry name" value="Ferredoxin-NADP_redctase_2"/>
</dbReference>
<evidence type="ECO:0000259" key="5">
    <source>
        <dbReference type="Pfam" id="PF07992"/>
    </source>
</evidence>
<evidence type="ECO:0000256" key="3">
    <source>
        <dbReference type="ARBA" id="ARBA00022630"/>
    </source>
</evidence>
<dbReference type="RefSeq" id="WP_111145708.1">
    <property type="nucleotide sequence ID" value="NZ_QKRB01000036.1"/>
</dbReference>
<dbReference type="InterPro" id="IPR036188">
    <property type="entry name" value="FAD/NAD-bd_sf"/>
</dbReference>
<evidence type="ECO:0000256" key="2">
    <source>
        <dbReference type="ARBA" id="ARBA00011738"/>
    </source>
</evidence>
<comment type="subunit">
    <text evidence="2">Homodimer.</text>
</comment>
<dbReference type="PRINTS" id="PR00368">
    <property type="entry name" value="FADPNR"/>
</dbReference>
<evidence type="ECO:0000313" key="6">
    <source>
        <dbReference type="EMBL" id="PZD96697.1"/>
    </source>
</evidence>
<sequence>MAEQYDCIIIGGGPAGLNAALVLGRARRSVLLIDNNQPRNAVTHASHGFLTRDGITPAEFRRVAYEEILRYPSVQHETLKVTGIRKITGGFEVIADSRSGEPVQSRKLLLATGLKEIYPDIPGLKELYGRSLFHCPYCDGWELRDQPLIVAGDHPRIFHLAKLLYGWSQDLIVCTNGQRILSDEQKQLLSSRNIQITEQAVAAFHGQEGKLREVEFSDGSRVSRSGGFIIPQWVPHAAFQEALGYEVTEDGGVLTDAAGKSSVPGLFAAGEAASGAPSQLILAAGAGSIAAVSMNTELMEEAFS</sequence>
<keyword evidence="7" id="KW-1185">Reference proteome</keyword>
<dbReference type="EMBL" id="QKRB01000036">
    <property type="protein sequence ID" value="PZD96697.1"/>
    <property type="molecule type" value="Genomic_DNA"/>
</dbReference>
<dbReference type="OrthoDB" id="9806179at2"/>
<protein>
    <submittedName>
        <fullName evidence="6">NAD(P)/FAD-dependent oxidoreductase</fullName>
    </submittedName>
</protein>
<dbReference type="Proteomes" id="UP000249522">
    <property type="component" value="Unassembled WGS sequence"/>
</dbReference>
<dbReference type="PANTHER" id="PTHR48105">
    <property type="entry name" value="THIOREDOXIN REDUCTASE 1-RELATED-RELATED"/>
    <property type="match status" value="1"/>
</dbReference>